<evidence type="ECO:0000256" key="2">
    <source>
        <dbReference type="ARBA" id="ARBA00022679"/>
    </source>
</evidence>
<keyword evidence="5" id="KW-0963">Cytoplasm</keyword>
<dbReference type="SUPFAM" id="SSF55681">
    <property type="entry name" value="Class II aaRS and biotin synthetases"/>
    <property type="match status" value="1"/>
</dbReference>
<feature type="binding site" evidence="5">
    <location>
        <begin position="80"/>
        <end position="87"/>
    </location>
    <ligand>
        <name>substrate</name>
    </ligand>
</feature>
<dbReference type="CDD" id="cd16444">
    <property type="entry name" value="LipB"/>
    <property type="match status" value="1"/>
</dbReference>
<dbReference type="NCBIfam" id="TIGR00214">
    <property type="entry name" value="lipB"/>
    <property type="match status" value="1"/>
</dbReference>
<dbReference type="Gene3D" id="3.30.930.10">
    <property type="entry name" value="Bira Bifunctional Protein, Domain 2"/>
    <property type="match status" value="1"/>
</dbReference>
<accession>A0A1R4GEI0</accession>
<organism evidence="10 11">
    <name type="scientific">Agrococcus casei LMG 22410</name>
    <dbReference type="NCBI Taxonomy" id="1255656"/>
    <lineage>
        <taxon>Bacteria</taxon>
        <taxon>Bacillati</taxon>
        <taxon>Actinomycetota</taxon>
        <taxon>Actinomycetes</taxon>
        <taxon>Micrococcales</taxon>
        <taxon>Microbacteriaceae</taxon>
        <taxon>Agrococcus</taxon>
    </lineage>
</organism>
<evidence type="ECO:0000256" key="1">
    <source>
        <dbReference type="ARBA" id="ARBA00004821"/>
    </source>
</evidence>
<dbReference type="NCBIfam" id="NF010925">
    <property type="entry name" value="PRK14345.1"/>
    <property type="match status" value="1"/>
</dbReference>
<dbReference type="EMBL" id="FUHU01000044">
    <property type="protein sequence ID" value="SJM66591.1"/>
    <property type="molecule type" value="Genomic_DNA"/>
</dbReference>
<evidence type="ECO:0000256" key="5">
    <source>
        <dbReference type="HAMAP-Rule" id="MF_00013"/>
    </source>
</evidence>
<evidence type="ECO:0000256" key="4">
    <source>
        <dbReference type="ARBA" id="ARBA00024732"/>
    </source>
</evidence>
<evidence type="ECO:0000256" key="6">
    <source>
        <dbReference type="PIRNR" id="PIRNR016262"/>
    </source>
</evidence>
<dbReference type="GeneID" id="303173794"/>
<comment type="subcellular location">
    <subcellularLocation>
        <location evidence="5">Cytoplasm</location>
    </subcellularLocation>
</comment>
<dbReference type="PANTHER" id="PTHR10993:SF7">
    <property type="entry name" value="LIPOYLTRANSFERASE 2, MITOCHONDRIAL-RELATED"/>
    <property type="match status" value="1"/>
</dbReference>
<dbReference type="GO" id="GO:0033819">
    <property type="term" value="F:lipoyl(octanoyl) transferase activity"/>
    <property type="evidence" value="ECO:0007669"/>
    <property type="project" value="UniProtKB-EC"/>
</dbReference>
<feature type="site" description="Lowers pKa of active site Cys" evidence="5 8">
    <location>
        <position position="147"/>
    </location>
</feature>
<dbReference type="UniPathway" id="UPA00538">
    <property type="reaction ID" value="UER00592"/>
</dbReference>
<dbReference type="RefSeq" id="WP_234988566.1">
    <property type="nucleotide sequence ID" value="NZ_FUHU01000044.1"/>
</dbReference>
<comment type="similarity">
    <text evidence="5 6">Belongs to the LipB family.</text>
</comment>
<dbReference type="InterPro" id="IPR045864">
    <property type="entry name" value="aa-tRNA-synth_II/BPL/LPL"/>
</dbReference>
<comment type="miscellaneous">
    <text evidence="5">In the reaction, the free carboxyl group of octanoic acid is attached via an amide linkage to the epsilon-amino group of a specific lysine residue of lipoyl domains of lipoate-dependent enzymes.</text>
</comment>
<comment type="caution">
    <text evidence="5">Lacks conserved residue(s) required for the propagation of feature annotation.</text>
</comment>
<feature type="binding site" evidence="5">
    <location>
        <begin position="163"/>
        <end position="165"/>
    </location>
    <ligand>
        <name>substrate</name>
    </ligand>
</feature>
<dbReference type="Pfam" id="PF21948">
    <property type="entry name" value="LplA-B_cat"/>
    <property type="match status" value="1"/>
</dbReference>
<comment type="catalytic activity">
    <reaction evidence="5 6">
        <text>octanoyl-[ACP] + L-lysyl-[protein] = N(6)-octanoyl-L-lysyl-[protein] + holo-[ACP] + H(+)</text>
        <dbReference type="Rhea" id="RHEA:17665"/>
        <dbReference type="Rhea" id="RHEA-COMP:9636"/>
        <dbReference type="Rhea" id="RHEA-COMP:9685"/>
        <dbReference type="Rhea" id="RHEA-COMP:9752"/>
        <dbReference type="Rhea" id="RHEA-COMP:9928"/>
        <dbReference type="ChEBI" id="CHEBI:15378"/>
        <dbReference type="ChEBI" id="CHEBI:29969"/>
        <dbReference type="ChEBI" id="CHEBI:64479"/>
        <dbReference type="ChEBI" id="CHEBI:78463"/>
        <dbReference type="ChEBI" id="CHEBI:78809"/>
        <dbReference type="EC" id="2.3.1.181"/>
    </reaction>
</comment>
<dbReference type="InterPro" id="IPR020605">
    <property type="entry name" value="Octanoyltransferase_CS"/>
</dbReference>
<reference evidence="10 11" key="1">
    <citation type="submission" date="2017-02" db="EMBL/GenBank/DDBJ databases">
        <authorList>
            <person name="Peterson S.W."/>
        </authorList>
    </citation>
    <scope>NUCLEOTIDE SEQUENCE [LARGE SCALE GENOMIC DNA]</scope>
    <source>
        <strain evidence="10 11">LMG 22410</strain>
    </source>
</reference>
<dbReference type="Proteomes" id="UP000195787">
    <property type="component" value="Unassembled WGS sequence"/>
</dbReference>
<evidence type="ECO:0000259" key="9">
    <source>
        <dbReference type="PROSITE" id="PS51733"/>
    </source>
</evidence>
<dbReference type="EC" id="2.3.1.181" evidence="5 6"/>
<dbReference type="PROSITE" id="PS01313">
    <property type="entry name" value="LIPB"/>
    <property type="match status" value="1"/>
</dbReference>
<dbReference type="InterPro" id="IPR000544">
    <property type="entry name" value="Octanoyltransferase"/>
</dbReference>
<proteinExistence type="inferred from homology"/>
<name>A0A1R4GEI0_9MICO</name>
<dbReference type="InterPro" id="IPR004143">
    <property type="entry name" value="BPL_LPL_catalytic"/>
</dbReference>
<feature type="domain" description="BPL/LPL catalytic" evidence="9">
    <location>
        <begin position="42"/>
        <end position="224"/>
    </location>
</feature>
<dbReference type="PROSITE" id="PS51733">
    <property type="entry name" value="BPL_LPL_CATALYTIC"/>
    <property type="match status" value="1"/>
</dbReference>
<dbReference type="PANTHER" id="PTHR10993">
    <property type="entry name" value="OCTANOYLTRANSFERASE"/>
    <property type="match status" value="1"/>
</dbReference>
<sequence length="237" mass="26236">MQETLEEAAAKPRSMKTRWLGAEVDYQWAWDLQRRLHESVCGGGESETLLLEHASVFTAGSRTEQHELPVDQTPVVWVDRGGKITWHGPGQAVVYPIVALPDAVRVVDWVRRLEEAILRALAEWGIRARRIADRAGVWLDDAAGPRKIAQIGVRVSQRVSMHGVAINVSCGMQGFDQIVPCGITDAGVTSMQTELAGRGAAAPHVREVAEAFARHLQELLDFEPFDTIAETNKEEQR</sequence>
<evidence type="ECO:0000256" key="3">
    <source>
        <dbReference type="ARBA" id="ARBA00023315"/>
    </source>
</evidence>
<dbReference type="PIRSF" id="PIRSF016262">
    <property type="entry name" value="LPLase"/>
    <property type="match status" value="1"/>
</dbReference>
<comment type="pathway">
    <text evidence="1 5 6">Protein modification; protein lipoylation via endogenous pathway; protein N(6)-(lipoyl)lysine from octanoyl-[acyl-carrier-protein]: step 1/2.</text>
</comment>
<comment type="function">
    <text evidence="4 5 6">Catalyzes the transfer of endogenously produced octanoic acid from octanoyl-acyl-carrier-protein onto the lipoyl domains of lipoate-dependent enzymes. Lipoyl-ACP can also act as a substrate although octanoyl-ACP is likely to be the physiological substrate.</text>
</comment>
<dbReference type="AlphaFoldDB" id="A0A1R4GEI0"/>
<dbReference type="HAMAP" id="MF_00013">
    <property type="entry name" value="LipB"/>
    <property type="match status" value="1"/>
</dbReference>
<evidence type="ECO:0000313" key="11">
    <source>
        <dbReference type="Proteomes" id="UP000195787"/>
    </source>
</evidence>
<keyword evidence="2 5" id="KW-0808">Transferase</keyword>
<keyword evidence="11" id="KW-1185">Reference proteome</keyword>
<protein>
    <recommendedName>
        <fullName evidence="5 6">Octanoyltransferase</fullName>
        <ecNumber evidence="5 6">2.3.1.181</ecNumber>
    </recommendedName>
    <alternativeName>
        <fullName evidence="5">Lipoate-protein ligase B</fullName>
    </alternativeName>
    <alternativeName>
        <fullName evidence="5">Lipoyl/octanoyl transferase</fullName>
    </alternativeName>
    <alternativeName>
        <fullName evidence="5">Octanoyl-[acyl-carrier-protein]-protein N-octanoyltransferase</fullName>
    </alternativeName>
</protein>
<keyword evidence="3 5" id="KW-0012">Acyltransferase</keyword>
<gene>
    <name evidence="5" type="primary">lipB</name>
    <name evidence="10" type="ORF">CZ674_11305</name>
</gene>
<evidence type="ECO:0000256" key="8">
    <source>
        <dbReference type="PIRSR" id="PIRSR016262-3"/>
    </source>
</evidence>
<evidence type="ECO:0000256" key="7">
    <source>
        <dbReference type="PIRSR" id="PIRSR016262-1"/>
    </source>
</evidence>
<feature type="active site" description="Acyl-thioester intermediate" evidence="5 7">
    <location>
        <position position="181"/>
    </location>
</feature>
<dbReference type="GO" id="GO:0005737">
    <property type="term" value="C:cytoplasm"/>
    <property type="evidence" value="ECO:0007669"/>
    <property type="project" value="UniProtKB-SubCell"/>
</dbReference>
<evidence type="ECO:0000313" key="10">
    <source>
        <dbReference type="EMBL" id="SJM66591.1"/>
    </source>
</evidence>
<dbReference type="GO" id="GO:0009249">
    <property type="term" value="P:protein lipoylation"/>
    <property type="evidence" value="ECO:0007669"/>
    <property type="project" value="InterPro"/>
</dbReference>